<proteinExistence type="predicted"/>
<protein>
    <recommendedName>
        <fullName evidence="2">Helicase-associated domain-containing protein</fullName>
    </recommendedName>
</protein>
<evidence type="ECO:0000313" key="3">
    <source>
        <dbReference type="EMBL" id="CAD8330694.1"/>
    </source>
</evidence>
<dbReference type="EMBL" id="HBEF01004512">
    <property type="protein sequence ID" value="CAD8330694.1"/>
    <property type="molecule type" value="Transcribed_RNA"/>
</dbReference>
<evidence type="ECO:0000259" key="2">
    <source>
        <dbReference type="Pfam" id="PF03457"/>
    </source>
</evidence>
<feature type="domain" description="Helicase-associated" evidence="2">
    <location>
        <begin position="190"/>
        <end position="253"/>
    </location>
</feature>
<reference evidence="3" key="1">
    <citation type="submission" date="2021-01" db="EMBL/GenBank/DDBJ databases">
        <authorList>
            <person name="Corre E."/>
            <person name="Pelletier E."/>
            <person name="Niang G."/>
            <person name="Scheremetjew M."/>
            <person name="Finn R."/>
            <person name="Kale V."/>
            <person name="Holt S."/>
            <person name="Cochrane G."/>
            <person name="Meng A."/>
            <person name="Brown T."/>
            <person name="Cohen L."/>
        </authorList>
    </citation>
    <scope>NUCLEOTIDE SEQUENCE</scope>
    <source>
        <strain evidence="3">CCMP3328</strain>
    </source>
</reference>
<evidence type="ECO:0000256" key="1">
    <source>
        <dbReference type="SAM" id="MobiDB-lite"/>
    </source>
</evidence>
<dbReference type="Gene3D" id="6.10.140.530">
    <property type="match status" value="2"/>
</dbReference>
<accession>A0A7R9WQU9</accession>
<name>A0A7R9WQU9_9STRA</name>
<dbReference type="InterPro" id="IPR005114">
    <property type="entry name" value="Helicase_assoc"/>
</dbReference>
<dbReference type="AlphaFoldDB" id="A0A7R9WQU9"/>
<dbReference type="Pfam" id="PF03457">
    <property type="entry name" value="HA"/>
    <property type="match status" value="2"/>
</dbReference>
<organism evidence="3">
    <name type="scientific">Craspedostauros australis</name>
    <dbReference type="NCBI Taxonomy" id="1486917"/>
    <lineage>
        <taxon>Eukaryota</taxon>
        <taxon>Sar</taxon>
        <taxon>Stramenopiles</taxon>
        <taxon>Ochrophyta</taxon>
        <taxon>Bacillariophyta</taxon>
        <taxon>Bacillariophyceae</taxon>
        <taxon>Bacillariophycidae</taxon>
        <taxon>Naviculales</taxon>
        <taxon>Naviculaceae</taxon>
        <taxon>Craspedostauros</taxon>
    </lineage>
</organism>
<feature type="region of interest" description="Disordered" evidence="1">
    <location>
        <begin position="148"/>
        <end position="183"/>
    </location>
</feature>
<sequence length="343" mass="39558">MISTTQVHDNQPYLTTDGIDASIVWNDKTKARNDQDDSHWADPRPIRYDAVRIVGTVHPNESFVCHDERQNIADVLNCTFNRPAPVTASALPSEISVGQHSRRAAQCDPIDFRGDACPFDSCALPLLGWIDSEMEDTLFQFSCGSLPSNESSDTSDSEKSGTPVLGKPVATKPAARKQSTIKFRKHHPGKWMERFKQLRAFHGKYGHCLVDPKQNITLSHWVNRQRYQYKRKLDSKHSTMTDERQEKLEQLGFVWDSHVESWERRFNDLLEFKKKYGHTNVPVVYKANPQLGVWVKGQRKQYLNDMVKGVHLDESTRGNRFRRLERIGFRWVLRPSRVKAVKL</sequence>
<gene>
    <name evidence="3" type="ORF">CAUS1442_LOCUS2792</name>
</gene>
<feature type="domain" description="Helicase-associated" evidence="2">
    <location>
        <begin position="260"/>
        <end position="329"/>
    </location>
</feature>
<dbReference type="PANTHER" id="PTHR33418:SF1">
    <property type="entry name" value="HELICASE-ASSOCIATED DOMAIN-CONTAINING PROTEIN"/>
    <property type="match status" value="1"/>
</dbReference>
<dbReference type="PANTHER" id="PTHR33418">
    <property type="entry name" value="HELICASE-ASSOCIATED"/>
    <property type="match status" value="1"/>
</dbReference>